<evidence type="ECO:0000256" key="3">
    <source>
        <dbReference type="ARBA" id="ARBA00023212"/>
    </source>
</evidence>
<reference evidence="5" key="1">
    <citation type="journal article" date="2008" name="BMC Genomics">
        <title>A conifer genomics resource of 200,000 spruce (Picea spp.) ESTs and 6,464 high-quality, sequence-finished full-length cDNAs for Sitka spruce (Picea sitchensis).</title>
        <authorList>
            <person name="Ralph S.G."/>
            <person name="Chun H.J."/>
            <person name="Kolosova N."/>
            <person name="Cooper D."/>
            <person name="Oddy C."/>
            <person name="Ritland C.E."/>
            <person name="Kirkpatrick R."/>
            <person name="Moore R."/>
            <person name="Barber S."/>
            <person name="Holt R.A."/>
            <person name="Jones S.J."/>
            <person name="Marra M.A."/>
            <person name="Douglas C.J."/>
            <person name="Ritland K."/>
            <person name="Bohlmann J."/>
        </authorList>
    </citation>
    <scope>NUCLEOTIDE SEQUENCE</scope>
    <source>
        <tissue evidence="5">Green portion of the leader tissue</tissue>
    </source>
</reference>
<evidence type="ECO:0000256" key="1">
    <source>
        <dbReference type="ARBA" id="ARBA00004245"/>
    </source>
</evidence>
<dbReference type="PANTHER" id="PTHR19845:SF0">
    <property type="entry name" value="KATANIN P80 WD40 REPEAT-CONTAINING SUBUNIT B1"/>
    <property type="match status" value="1"/>
</dbReference>
<dbReference type="PANTHER" id="PTHR19845">
    <property type="entry name" value="KATANIN P80 SUBUNIT"/>
    <property type="match status" value="1"/>
</dbReference>
<comment type="subcellular location">
    <subcellularLocation>
        <location evidence="1">Cytoplasm</location>
        <location evidence="1">Cytoskeleton</location>
    </subcellularLocation>
</comment>
<dbReference type="InterPro" id="IPR028021">
    <property type="entry name" value="Katanin_C-terminal"/>
</dbReference>
<dbReference type="GO" id="GO:0008352">
    <property type="term" value="C:katanin complex"/>
    <property type="evidence" value="ECO:0007669"/>
    <property type="project" value="TreeGrafter"/>
</dbReference>
<sequence length="163" mass="18275">MQQHHSFTSILQTRLTKLQVIRRFWQRNDLKGAIDATGKMGDHSVSADVISVLIERSEIFTLDICTVILPLLTRLLQSEIDRHLTVAMETLLVLVKTFGDVIRTTMGASPAIGVDLQAEQRLERCNLCYIELENIKQILVPLIRRGGAIAKSAQELSLALQEV</sequence>
<organism evidence="5">
    <name type="scientific">Picea sitchensis</name>
    <name type="common">Sitka spruce</name>
    <name type="synonym">Pinus sitchensis</name>
    <dbReference type="NCBI Taxonomy" id="3332"/>
    <lineage>
        <taxon>Eukaryota</taxon>
        <taxon>Viridiplantae</taxon>
        <taxon>Streptophyta</taxon>
        <taxon>Embryophyta</taxon>
        <taxon>Tracheophyta</taxon>
        <taxon>Spermatophyta</taxon>
        <taxon>Pinopsida</taxon>
        <taxon>Pinidae</taxon>
        <taxon>Conifers I</taxon>
        <taxon>Pinales</taxon>
        <taxon>Pinaceae</taxon>
        <taxon>Picea</taxon>
    </lineage>
</organism>
<evidence type="ECO:0000256" key="2">
    <source>
        <dbReference type="ARBA" id="ARBA00022490"/>
    </source>
</evidence>
<name>A9NZH1_PICSI</name>
<dbReference type="EMBL" id="EF086776">
    <property type="protein sequence ID" value="ABK26032.1"/>
    <property type="molecule type" value="mRNA"/>
</dbReference>
<dbReference type="GO" id="GO:0007019">
    <property type="term" value="P:microtubule depolymerization"/>
    <property type="evidence" value="ECO:0007669"/>
    <property type="project" value="TreeGrafter"/>
</dbReference>
<keyword evidence="3" id="KW-0206">Cytoskeleton</keyword>
<evidence type="ECO:0000313" key="5">
    <source>
        <dbReference type="EMBL" id="ABK26032.1"/>
    </source>
</evidence>
<dbReference type="Pfam" id="PF13925">
    <property type="entry name" value="Katanin_con80"/>
    <property type="match status" value="1"/>
</dbReference>
<dbReference type="GO" id="GO:0008017">
    <property type="term" value="F:microtubule binding"/>
    <property type="evidence" value="ECO:0007669"/>
    <property type="project" value="InterPro"/>
</dbReference>
<evidence type="ECO:0000259" key="4">
    <source>
        <dbReference type="Pfam" id="PF13925"/>
    </source>
</evidence>
<dbReference type="AlphaFoldDB" id="A9NZH1"/>
<accession>A9NZH1</accession>
<proteinExistence type="evidence at transcript level"/>
<feature type="domain" description="Katanin p80 subunit C-terminal" evidence="4">
    <location>
        <begin position="2"/>
        <end position="160"/>
    </location>
</feature>
<keyword evidence="2" id="KW-0963">Cytoplasm</keyword>
<protein>
    <recommendedName>
        <fullName evidence="4">Katanin p80 subunit C-terminal domain-containing protein</fullName>
    </recommendedName>
</protein>